<organism evidence="1 2">
    <name type="scientific">Cecembia calidifontis</name>
    <dbReference type="NCBI Taxonomy" id="1187080"/>
    <lineage>
        <taxon>Bacteria</taxon>
        <taxon>Pseudomonadati</taxon>
        <taxon>Bacteroidota</taxon>
        <taxon>Cytophagia</taxon>
        <taxon>Cytophagales</taxon>
        <taxon>Cyclobacteriaceae</taxon>
        <taxon>Cecembia</taxon>
    </lineage>
</organism>
<dbReference type="RefSeq" id="WP_130275655.1">
    <property type="nucleotide sequence ID" value="NZ_SGXG01000001.1"/>
</dbReference>
<reference evidence="1 2" key="1">
    <citation type="submission" date="2019-02" db="EMBL/GenBank/DDBJ databases">
        <title>Genomic Encyclopedia of Archaeal and Bacterial Type Strains, Phase II (KMG-II): from individual species to whole genera.</title>
        <authorList>
            <person name="Goeker M."/>
        </authorList>
    </citation>
    <scope>NUCLEOTIDE SEQUENCE [LARGE SCALE GENOMIC DNA]</scope>
    <source>
        <strain evidence="1 2">DSM 21411</strain>
    </source>
</reference>
<gene>
    <name evidence="1" type="ORF">BC751_2364</name>
</gene>
<dbReference type="EMBL" id="SGXG01000001">
    <property type="protein sequence ID" value="RZS96778.1"/>
    <property type="molecule type" value="Genomic_DNA"/>
</dbReference>
<dbReference type="OrthoDB" id="5937621at2"/>
<name>A0A4Q7PAW4_9BACT</name>
<keyword evidence="2" id="KW-1185">Reference proteome</keyword>
<sequence>MANYFLDKIGIEEDLHLAIKFTSDLPEYLLGFVIQSDTGYTSNLQKFKIFIQSNLSEFKLSEVLAHELVHVRQYVERKLEIDQSSNISWMGRRYFYNSNFHRFSPWEKEAHSEGFNLARQLSNDDLDMSHFIIGPKSNICSQYKSWEICRSN</sequence>
<evidence type="ECO:0008006" key="3">
    <source>
        <dbReference type="Google" id="ProtNLM"/>
    </source>
</evidence>
<accession>A0A4Q7PAW4</accession>
<dbReference type="Proteomes" id="UP000292209">
    <property type="component" value="Unassembled WGS sequence"/>
</dbReference>
<protein>
    <recommendedName>
        <fullName evidence="3">SprT-like family protein</fullName>
    </recommendedName>
</protein>
<evidence type="ECO:0000313" key="2">
    <source>
        <dbReference type="Proteomes" id="UP000292209"/>
    </source>
</evidence>
<dbReference type="AlphaFoldDB" id="A0A4Q7PAW4"/>
<evidence type="ECO:0000313" key="1">
    <source>
        <dbReference type="EMBL" id="RZS96778.1"/>
    </source>
</evidence>
<comment type="caution">
    <text evidence="1">The sequence shown here is derived from an EMBL/GenBank/DDBJ whole genome shotgun (WGS) entry which is preliminary data.</text>
</comment>
<proteinExistence type="predicted"/>